<dbReference type="EMBL" id="JAERWK010000012">
    <property type="protein sequence ID" value="MBM9467792.1"/>
    <property type="molecule type" value="Genomic_DNA"/>
</dbReference>
<feature type="region of interest" description="Disordered" evidence="1">
    <location>
        <begin position="1"/>
        <end position="85"/>
    </location>
</feature>
<dbReference type="Proteomes" id="UP000663792">
    <property type="component" value="Unassembled WGS sequence"/>
</dbReference>
<dbReference type="RefSeq" id="WP_205260718.1">
    <property type="nucleotide sequence ID" value="NZ_JAERWK010000012.1"/>
</dbReference>
<reference evidence="2" key="1">
    <citation type="submission" date="2021-01" db="EMBL/GenBank/DDBJ databases">
        <title>YIM 132084 draft genome.</title>
        <authorList>
            <person name="An D."/>
        </authorList>
    </citation>
    <scope>NUCLEOTIDE SEQUENCE</scope>
    <source>
        <strain evidence="2">YIM 132084</strain>
    </source>
</reference>
<dbReference type="AlphaFoldDB" id="A0A938YBX5"/>
<gene>
    <name evidence="2" type="ORF">JL106_10915</name>
</gene>
<comment type="caution">
    <text evidence="2">The sequence shown here is derived from an EMBL/GenBank/DDBJ whole genome shotgun (WGS) entry which is preliminary data.</text>
</comment>
<accession>A0A938YBX5</accession>
<feature type="compositionally biased region" description="Basic and acidic residues" evidence="1">
    <location>
        <begin position="1"/>
        <end position="16"/>
    </location>
</feature>
<protein>
    <submittedName>
        <fullName evidence="2">Uncharacterized protein</fullName>
    </submittedName>
</protein>
<sequence>MDRDDASAHGRPDEPMRLPSSAQQSAEHGDTTPAAAHASDDEPLPDDSLAGIAAGYPTHAVRVLTKPGPVQPESSRTPWSAEPRT</sequence>
<evidence type="ECO:0000256" key="1">
    <source>
        <dbReference type="SAM" id="MobiDB-lite"/>
    </source>
</evidence>
<name>A0A938YBX5_9ACTN</name>
<organism evidence="2 3">
    <name type="scientific">Nakamurella leprariae</name>
    <dbReference type="NCBI Taxonomy" id="2803911"/>
    <lineage>
        <taxon>Bacteria</taxon>
        <taxon>Bacillati</taxon>
        <taxon>Actinomycetota</taxon>
        <taxon>Actinomycetes</taxon>
        <taxon>Nakamurellales</taxon>
        <taxon>Nakamurellaceae</taxon>
        <taxon>Nakamurella</taxon>
    </lineage>
</organism>
<proteinExistence type="predicted"/>
<evidence type="ECO:0000313" key="3">
    <source>
        <dbReference type="Proteomes" id="UP000663792"/>
    </source>
</evidence>
<keyword evidence="3" id="KW-1185">Reference proteome</keyword>
<evidence type="ECO:0000313" key="2">
    <source>
        <dbReference type="EMBL" id="MBM9467792.1"/>
    </source>
</evidence>